<reference evidence="2 3" key="1">
    <citation type="journal article" date="2020" name="BMC Genomics">
        <title>Intraspecific diversification of the crop wild relative Brassica cretica Lam. using demographic model selection.</title>
        <authorList>
            <person name="Kioukis A."/>
            <person name="Michalopoulou V.A."/>
            <person name="Briers L."/>
            <person name="Pirintsos S."/>
            <person name="Studholme D.J."/>
            <person name="Pavlidis P."/>
            <person name="Sarris P.F."/>
        </authorList>
    </citation>
    <scope>NUCLEOTIDE SEQUENCE [LARGE SCALE GENOMIC DNA]</scope>
    <source>
        <strain evidence="3">cv. PFS-1207/04</strain>
    </source>
</reference>
<protein>
    <submittedName>
        <fullName evidence="2">Uncharacterized protein</fullName>
    </submittedName>
</protein>
<accession>A0ABQ7APX2</accession>
<keyword evidence="3" id="KW-1185">Reference proteome</keyword>
<dbReference type="EMBL" id="QGKV02001556">
    <property type="protein sequence ID" value="KAF3515949.1"/>
    <property type="molecule type" value="Genomic_DNA"/>
</dbReference>
<evidence type="ECO:0000256" key="1">
    <source>
        <dbReference type="SAM" id="MobiDB-lite"/>
    </source>
</evidence>
<gene>
    <name evidence="2" type="ORF">DY000_02058699</name>
</gene>
<sequence>MQELADVSIQYTNCADPVEREARRQRVLQSNAEGIMEETAASIIAADTRVANASTQPPLIPASDPILLPGPGMTIPKCRGRPPKEKKQSPRPKNLNWR</sequence>
<evidence type="ECO:0000313" key="2">
    <source>
        <dbReference type="EMBL" id="KAF3515949.1"/>
    </source>
</evidence>
<feature type="region of interest" description="Disordered" evidence="1">
    <location>
        <begin position="61"/>
        <end position="98"/>
    </location>
</feature>
<dbReference type="Proteomes" id="UP000266723">
    <property type="component" value="Unassembled WGS sequence"/>
</dbReference>
<proteinExistence type="predicted"/>
<organism evidence="2 3">
    <name type="scientific">Brassica cretica</name>
    <name type="common">Mustard</name>
    <dbReference type="NCBI Taxonomy" id="69181"/>
    <lineage>
        <taxon>Eukaryota</taxon>
        <taxon>Viridiplantae</taxon>
        <taxon>Streptophyta</taxon>
        <taxon>Embryophyta</taxon>
        <taxon>Tracheophyta</taxon>
        <taxon>Spermatophyta</taxon>
        <taxon>Magnoliopsida</taxon>
        <taxon>eudicotyledons</taxon>
        <taxon>Gunneridae</taxon>
        <taxon>Pentapetalae</taxon>
        <taxon>rosids</taxon>
        <taxon>malvids</taxon>
        <taxon>Brassicales</taxon>
        <taxon>Brassicaceae</taxon>
        <taxon>Brassiceae</taxon>
        <taxon>Brassica</taxon>
    </lineage>
</organism>
<evidence type="ECO:0000313" key="3">
    <source>
        <dbReference type="Proteomes" id="UP000266723"/>
    </source>
</evidence>
<name>A0ABQ7APX2_BRACR</name>
<comment type="caution">
    <text evidence="2">The sequence shown here is derived from an EMBL/GenBank/DDBJ whole genome shotgun (WGS) entry which is preliminary data.</text>
</comment>